<evidence type="ECO:0000259" key="17">
    <source>
        <dbReference type="Pfam" id="PF02875"/>
    </source>
</evidence>
<dbReference type="HAMAP" id="MF_00046">
    <property type="entry name" value="MurC"/>
    <property type="match status" value="1"/>
</dbReference>
<dbReference type="PANTHER" id="PTHR43445">
    <property type="entry name" value="UDP-N-ACETYLMURAMATE--L-ALANINE LIGASE-RELATED"/>
    <property type="match status" value="1"/>
</dbReference>
<dbReference type="InterPro" id="IPR036615">
    <property type="entry name" value="Mur_ligase_C_dom_sf"/>
</dbReference>
<evidence type="ECO:0000256" key="11">
    <source>
        <dbReference type="ARBA" id="ARBA00023306"/>
    </source>
</evidence>
<evidence type="ECO:0000256" key="6">
    <source>
        <dbReference type="ARBA" id="ARBA00022618"/>
    </source>
</evidence>
<keyword evidence="4 14" id="KW-0963">Cytoplasm</keyword>
<dbReference type="SUPFAM" id="SSF51984">
    <property type="entry name" value="MurCD N-terminal domain"/>
    <property type="match status" value="1"/>
</dbReference>
<evidence type="ECO:0000313" key="20">
    <source>
        <dbReference type="Proteomes" id="UP000238304"/>
    </source>
</evidence>
<evidence type="ECO:0000256" key="8">
    <source>
        <dbReference type="ARBA" id="ARBA00022840"/>
    </source>
</evidence>
<protein>
    <recommendedName>
        <fullName evidence="3 14">UDP-N-acetylmuramate--L-alanine ligase</fullName>
        <ecNumber evidence="3 14">6.3.2.8</ecNumber>
    </recommendedName>
    <alternativeName>
        <fullName evidence="14">UDP-N-acetylmuramoyl-L-alanine synthetase</fullName>
    </alternativeName>
</protein>
<comment type="similarity">
    <text evidence="14">Belongs to the MurCDEF family.</text>
</comment>
<dbReference type="Gene3D" id="3.90.190.20">
    <property type="entry name" value="Mur ligase, C-terminal domain"/>
    <property type="match status" value="1"/>
</dbReference>
<feature type="transmembrane region" description="Helical" evidence="15">
    <location>
        <begin position="6"/>
        <end position="27"/>
    </location>
</feature>
<comment type="function">
    <text evidence="14">Cell wall formation.</text>
</comment>
<dbReference type="InterPro" id="IPR004101">
    <property type="entry name" value="Mur_ligase_C"/>
</dbReference>
<keyword evidence="9 14" id="KW-0133">Cell shape</keyword>
<evidence type="ECO:0000256" key="9">
    <source>
        <dbReference type="ARBA" id="ARBA00022960"/>
    </source>
</evidence>
<dbReference type="InterPro" id="IPR005758">
    <property type="entry name" value="UDP-N-AcMur_Ala_ligase_MurC"/>
</dbReference>
<evidence type="ECO:0000259" key="16">
    <source>
        <dbReference type="Pfam" id="PF01225"/>
    </source>
</evidence>
<keyword evidence="15" id="KW-0472">Membrane</keyword>
<name>A0ABM6T7V4_9BACE</name>
<keyword evidence="10 14" id="KW-0573">Peptidoglycan synthesis</keyword>
<dbReference type="InterPro" id="IPR013221">
    <property type="entry name" value="Mur_ligase_cen"/>
</dbReference>
<dbReference type="Pfam" id="PF02875">
    <property type="entry name" value="Mur_ligase_C"/>
    <property type="match status" value="1"/>
</dbReference>
<evidence type="ECO:0000256" key="1">
    <source>
        <dbReference type="ARBA" id="ARBA00004496"/>
    </source>
</evidence>
<proteinExistence type="inferred from homology"/>
<evidence type="ECO:0000256" key="12">
    <source>
        <dbReference type="ARBA" id="ARBA00023316"/>
    </source>
</evidence>
<dbReference type="InterPro" id="IPR036565">
    <property type="entry name" value="Mur-like_cat_sf"/>
</dbReference>
<keyword evidence="15" id="KW-0812">Transmembrane</keyword>
<keyword evidence="8 14" id="KW-0067">ATP-binding</keyword>
<dbReference type="Proteomes" id="UP000238304">
    <property type="component" value="Chromosome"/>
</dbReference>
<dbReference type="InterPro" id="IPR050061">
    <property type="entry name" value="MurCDEF_pg_biosynth"/>
</dbReference>
<evidence type="ECO:0000256" key="3">
    <source>
        <dbReference type="ARBA" id="ARBA00012211"/>
    </source>
</evidence>
<gene>
    <name evidence="14" type="primary">murC</name>
    <name evidence="19" type="ORF">C4H11_07195</name>
</gene>
<evidence type="ECO:0000256" key="15">
    <source>
        <dbReference type="SAM" id="Phobius"/>
    </source>
</evidence>
<keyword evidence="20" id="KW-1185">Reference proteome</keyword>
<dbReference type="InterPro" id="IPR000713">
    <property type="entry name" value="Mur_ligase_N"/>
</dbReference>
<dbReference type="Gene3D" id="3.40.50.720">
    <property type="entry name" value="NAD(P)-binding Rossmann-like Domain"/>
    <property type="match status" value="1"/>
</dbReference>
<dbReference type="RefSeq" id="WP_106041048.1">
    <property type="nucleotide sequence ID" value="NZ_CP027231.1"/>
</dbReference>
<feature type="domain" description="Mur ligase C-terminal" evidence="17">
    <location>
        <begin position="316"/>
        <end position="416"/>
    </location>
</feature>
<dbReference type="Gene3D" id="3.40.1190.10">
    <property type="entry name" value="Mur-like, catalytic domain"/>
    <property type="match status" value="1"/>
</dbReference>
<accession>A0ABM6T7V4</accession>
<evidence type="ECO:0000259" key="18">
    <source>
        <dbReference type="Pfam" id="PF08245"/>
    </source>
</evidence>
<evidence type="ECO:0000256" key="13">
    <source>
        <dbReference type="ARBA" id="ARBA00047833"/>
    </source>
</evidence>
<evidence type="ECO:0000313" key="19">
    <source>
        <dbReference type="EMBL" id="AVM52747.1"/>
    </source>
</evidence>
<evidence type="ECO:0000256" key="10">
    <source>
        <dbReference type="ARBA" id="ARBA00022984"/>
    </source>
</evidence>
<keyword evidence="7 14" id="KW-0547">Nucleotide-binding</keyword>
<keyword evidence="6 14" id="KW-0132">Cell division</keyword>
<keyword evidence="15" id="KW-1133">Transmembrane helix</keyword>
<evidence type="ECO:0000256" key="2">
    <source>
        <dbReference type="ARBA" id="ARBA00004752"/>
    </source>
</evidence>
<reference evidence="19 20" key="1">
    <citation type="submission" date="2018-02" db="EMBL/GenBank/DDBJ databases">
        <authorList>
            <person name="Holder M.E."/>
            <person name="Ajami N.J."/>
            <person name="Petrosino J.F."/>
        </authorList>
    </citation>
    <scope>NUCLEOTIDE SEQUENCE [LARGE SCALE GENOMIC DNA]</scope>
    <source>
        <strain evidence="19 20">ATCC 33285</strain>
    </source>
</reference>
<dbReference type="Pfam" id="PF08245">
    <property type="entry name" value="Mur_ligase_M"/>
    <property type="match status" value="1"/>
</dbReference>
<evidence type="ECO:0000256" key="14">
    <source>
        <dbReference type="HAMAP-Rule" id="MF_00046"/>
    </source>
</evidence>
<dbReference type="PANTHER" id="PTHR43445:SF3">
    <property type="entry name" value="UDP-N-ACETYLMURAMATE--L-ALANINE LIGASE"/>
    <property type="match status" value="1"/>
</dbReference>
<dbReference type="Pfam" id="PF01225">
    <property type="entry name" value="Mur_ligase"/>
    <property type="match status" value="1"/>
</dbReference>
<dbReference type="GO" id="GO:0016874">
    <property type="term" value="F:ligase activity"/>
    <property type="evidence" value="ECO:0007669"/>
    <property type="project" value="UniProtKB-KW"/>
</dbReference>
<comment type="pathway">
    <text evidence="2 14">Cell wall biogenesis; peptidoglycan biosynthesis.</text>
</comment>
<dbReference type="SUPFAM" id="SSF53244">
    <property type="entry name" value="MurD-like peptide ligases, peptide-binding domain"/>
    <property type="match status" value="1"/>
</dbReference>
<dbReference type="EC" id="6.3.2.8" evidence="3 14"/>
<feature type="domain" description="Mur ligase central" evidence="18">
    <location>
        <begin position="117"/>
        <end position="294"/>
    </location>
</feature>
<keyword evidence="5 14" id="KW-0436">Ligase</keyword>
<dbReference type="NCBIfam" id="TIGR01082">
    <property type="entry name" value="murC"/>
    <property type="match status" value="1"/>
</dbReference>
<evidence type="ECO:0000256" key="4">
    <source>
        <dbReference type="ARBA" id="ARBA00022490"/>
    </source>
</evidence>
<organism evidence="19 20">
    <name type="scientific">Bacteroides zoogleoformans</name>
    <dbReference type="NCBI Taxonomy" id="28119"/>
    <lineage>
        <taxon>Bacteria</taxon>
        <taxon>Pseudomonadati</taxon>
        <taxon>Bacteroidota</taxon>
        <taxon>Bacteroidia</taxon>
        <taxon>Bacteroidales</taxon>
        <taxon>Bacteroidaceae</taxon>
        <taxon>Bacteroides</taxon>
    </lineage>
</organism>
<comment type="catalytic activity">
    <reaction evidence="13 14">
        <text>UDP-N-acetyl-alpha-D-muramate + L-alanine + ATP = UDP-N-acetyl-alpha-D-muramoyl-L-alanine + ADP + phosphate + H(+)</text>
        <dbReference type="Rhea" id="RHEA:23372"/>
        <dbReference type="ChEBI" id="CHEBI:15378"/>
        <dbReference type="ChEBI" id="CHEBI:30616"/>
        <dbReference type="ChEBI" id="CHEBI:43474"/>
        <dbReference type="ChEBI" id="CHEBI:57972"/>
        <dbReference type="ChEBI" id="CHEBI:70757"/>
        <dbReference type="ChEBI" id="CHEBI:83898"/>
        <dbReference type="ChEBI" id="CHEBI:456216"/>
        <dbReference type="EC" id="6.3.2.8"/>
    </reaction>
</comment>
<comment type="subcellular location">
    <subcellularLocation>
        <location evidence="1 14">Cytoplasm</location>
    </subcellularLocation>
</comment>
<keyword evidence="11 14" id="KW-0131">Cell cycle</keyword>
<evidence type="ECO:0000256" key="5">
    <source>
        <dbReference type="ARBA" id="ARBA00022598"/>
    </source>
</evidence>
<dbReference type="SUPFAM" id="SSF53623">
    <property type="entry name" value="MurD-like peptide ligases, catalytic domain"/>
    <property type="match status" value="1"/>
</dbReference>
<sequence>MNIETIKSVYFVGAGGIGMSALIRYFLSKGKMVAGYDRTPSELTGRLITEGARIHYQEDIRLIPEACKDPASTLVVYTPAVPQEHAELMYFRENGFGIHKRSEVLGIITRSSKALCVAGTHGKTTTSTMAAHLLHQSHVGCTAFLGGISKNYGTNLLLSPTSPYTVIEADEFDRSFHWLSPWMSVITSTDPDHLDIYGTKEAYLESFRHYTTLIRPGGALIIHKGLELQPDVRPGVTTYTYSRDEGDFHAENIRIGNGEIHIDFVAPDTRIDNIRLGVPVSINIENGIAAMALAHLNGATDEEIKQGMAAFRGVDRRFDFKLKNEKIVFLSDYAHHPAEIAQSVKSVRELYQDRKITVIFQPHLYTRTRDFYREFADSLSLADEVILTEIYPAREQPISGVSSQLIYDHLRPGMERCICKKEDVLKLLSEKHIEVLIVLGAGDLDNYVPEIARLLERRNKQ</sequence>
<feature type="domain" description="Mur ligase N-terminal catalytic" evidence="16">
    <location>
        <begin position="9"/>
        <end position="111"/>
    </location>
</feature>
<keyword evidence="12 14" id="KW-0961">Cell wall biogenesis/degradation</keyword>
<evidence type="ECO:0000256" key="7">
    <source>
        <dbReference type="ARBA" id="ARBA00022741"/>
    </source>
</evidence>
<dbReference type="EMBL" id="CP027231">
    <property type="protein sequence ID" value="AVM52747.1"/>
    <property type="molecule type" value="Genomic_DNA"/>
</dbReference>
<feature type="binding site" evidence="14">
    <location>
        <begin position="119"/>
        <end position="125"/>
    </location>
    <ligand>
        <name>ATP</name>
        <dbReference type="ChEBI" id="CHEBI:30616"/>
    </ligand>
</feature>